<evidence type="ECO:0000256" key="4">
    <source>
        <dbReference type="ARBA" id="ARBA00022694"/>
    </source>
</evidence>
<keyword evidence="9" id="KW-1185">Reference proteome</keyword>
<dbReference type="Proteomes" id="UP001230268">
    <property type="component" value="Unassembled WGS sequence"/>
</dbReference>
<proteinExistence type="inferred from homology"/>
<dbReference type="GO" id="GO:0030488">
    <property type="term" value="P:tRNA methylation"/>
    <property type="evidence" value="ECO:0007669"/>
    <property type="project" value="InterPro"/>
</dbReference>
<organism evidence="8 9">
    <name type="scientific">Babesia gibsoni</name>
    <dbReference type="NCBI Taxonomy" id="33632"/>
    <lineage>
        <taxon>Eukaryota</taxon>
        <taxon>Sar</taxon>
        <taxon>Alveolata</taxon>
        <taxon>Apicomplexa</taxon>
        <taxon>Aconoidasida</taxon>
        <taxon>Piroplasmida</taxon>
        <taxon>Babesiidae</taxon>
        <taxon>Babesia</taxon>
    </lineage>
</organism>
<dbReference type="InterPro" id="IPR017423">
    <property type="entry name" value="TRM6"/>
</dbReference>
<dbReference type="GO" id="GO:0003743">
    <property type="term" value="F:translation initiation factor activity"/>
    <property type="evidence" value="ECO:0007669"/>
    <property type="project" value="UniProtKB-KW"/>
</dbReference>
<comment type="similarity">
    <text evidence="2">Belongs to the TRM6/GCD10 family.</text>
</comment>
<keyword evidence="8" id="KW-0648">Protein biosynthesis</keyword>
<dbReference type="PANTHER" id="PTHR12945:SF0">
    <property type="entry name" value="TRNA (ADENINE(58)-N(1))-METHYLTRANSFERASE NON-CATALYTIC SUBUNIT TRM6"/>
    <property type="match status" value="1"/>
</dbReference>
<comment type="subcellular location">
    <subcellularLocation>
        <location evidence="1">Nucleus</location>
    </subcellularLocation>
</comment>
<feature type="compositionally biased region" description="Acidic residues" evidence="7">
    <location>
        <begin position="307"/>
        <end position="316"/>
    </location>
</feature>
<evidence type="ECO:0000256" key="3">
    <source>
        <dbReference type="ARBA" id="ARBA00021704"/>
    </source>
</evidence>
<feature type="compositionally biased region" description="Polar residues" evidence="7">
    <location>
        <begin position="317"/>
        <end position="337"/>
    </location>
</feature>
<dbReference type="PANTHER" id="PTHR12945">
    <property type="entry name" value="TRANSLATION INITIATION FACTOR EIF3-RELATED"/>
    <property type="match status" value="1"/>
</dbReference>
<comment type="caution">
    <text evidence="8">The sequence shown here is derived from an EMBL/GenBank/DDBJ whole genome shotgun (WGS) entry which is preliminary data.</text>
</comment>
<dbReference type="Pfam" id="PF04189">
    <property type="entry name" value="Gcd10p"/>
    <property type="match status" value="1"/>
</dbReference>
<evidence type="ECO:0000313" key="8">
    <source>
        <dbReference type="EMBL" id="KAK1443427.1"/>
    </source>
</evidence>
<sequence>MEYQFSRDISLPVRENDTVILMVHNKGGFTVKIERGRTIKICKERLKLDMLINCSYGDFFTKEGEEWIKVKRGDPNYQLYRNRIKEKISEDVHNHTSDNRDIHDDNSAQKLSYDEIQRMKKDMNAHDLIETIVDNSETFSKKTKMAQEKYIMRKEKKHMKLFYIRPCDLYNVCNCYFTSFPHKIGYMNFANLGMILYMANILHGFKVMVLDHSLGLLTGAISQRLAGSGKIYRLVTKGVSDKIIHELGVTNFDNIISIDMDEYLENGEGINRKTLVNRELKDVTPTDNHVKTDDCGTHVTDLDEFITTERDTEDSQGENITTGEPNLSNNLQNGGTSNKRRLEGEDPDDLDDMVTTRKKKQAIPGIYPLHHPNMDEVTDCQVVIGNISFNKCDKLNRVVHYYTFKLKEGADKYLEMGGRLVVFGQQYQPMASLQAALTRSENYVNVKFEEVFIREHQMIQLRTHPLMRAEVRPFCGFIVSATKTSSDII</sequence>
<name>A0AAD8LRU0_BABGI</name>
<evidence type="ECO:0000256" key="1">
    <source>
        <dbReference type="ARBA" id="ARBA00004123"/>
    </source>
</evidence>
<gene>
    <name evidence="8" type="ORF">BgAZ_203030</name>
</gene>
<dbReference type="GO" id="GO:0005634">
    <property type="term" value="C:nucleus"/>
    <property type="evidence" value="ECO:0007669"/>
    <property type="project" value="UniProtKB-SubCell"/>
</dbReference>
<keyword evidence="5" id="KW-0539">Nucleus</keyword>
<keyword evidence="8" id="KW-0396">Initiation factor</keyword>
<reference evidence="8" key="1">
    <citation type="submission" date="2023-08" db="EMBL/GenBank/DDBJ databases">
        <title>Draft sequence of the Babesia gibsoni genome.</title>
        <authorList>
            <person name="Yamagishi J.Y."/>
            <person name="Xuan X.X."/>
        </authorList>
    </citation>
    <scope>NUCLEOTIDE SEQUENCE</scope>
    <source>
        <strain evidence="8">Azabu</strain>
    </source>
</reference>
<keyword evidence="4" id="KW-0819">tRNA processing</keyword>
<dbReference type="EMBL" id="JAVEPI010000002">
    <property type="protein sequence ID" value="KAK1443427.1"/>
    <property type="molecule type" value="Genomic_DNA"/>
</dbReference>
<evidence type="ECO:0000256" key="2">
    <source>
        <dbReference type="ARBA" id="ARBA00008320"/>
    </source>
</evidence>
<dbReference type="GO" id="GO:0031515">
    <property type="term" value="C:tRNA (m1A) methyltransferase complex"/>
    <property type="evidence" value="ECO:0007669"/>
    <property type="project" value="InterPro"/>
</dbReference>
<evidence type="ECO:0000256" key="5">
    <source>
        <dbReference type="ARBA" id="ARBA00023242"/>
    </source>
</evidence>
<feature type="region of interest" description="Disordered" evidence="7">
    <location>
        <begin position="307"/>
        <end position="350"/>
    </location>
</feature>
<evidence type="ECO:0000313" key="9">
    <source>
        <dbReference type="Proteomes" id="UP001230268"/>
    </source>
</evidence>
<evidence type="ECO:0000256" key="6">
    <source>
        <dbReference type="ARBA" id="ARBA00032319"/>
    </source>
</evidence>
<protein>
    <recommendedName>
        <fullName evidence="3">tRNA (adenine(58)-N(1))-methyltransferase non-catalytic subunit TRM6</fullName>
    </recommendedName>
    <alternativeName>
        <fullName evidence="6">tRNA(m1A58)-methyltransferase subunit TRM6</fullName>
    </alternativeName>
</protein>
<accession>A0AAD8LRU0</accession>
<dbReference type="AlphaFoldDB" id="A0AAD8LRU0"/>
<evidence type="ECO:0000256" key="7">
    <source>
        <dbReference type="SAM" id="MobiDB-lite"/>
    </source>
</evidence>